<evidence type="ECO:0000313" key="2">
    <source>
        <dbReference type="EMBL" id="CAH1247068.1"/>
    </source>
</evidence>
<sequence length="231" mass="25735">MTTAEENYAPPCPKKPALPVRCPEVYLNPPPQPRNKKPGQLSKAQVEQFFRDPEELQPVREAVAERVDHLAETLHRAGKITDKHEQAGLFQRLTLLDKEFPGAAIVLVKSRRNMPKAFRDLWSHERLLNAVEQLIGPDIAGHQVWNLRTKVRLVGCFFASEDHREGCPPLQALMWLCSPILDLYTLLQAGHVKPCVGGDWAAAAFLRLLISSAVSLRAASNLSAPLLDCSL</sequence>
<dbReference type="Proteomes" id="UP000838412">
    <property type="component" value="Chromosome 15"/>
</dbReference>
<keyword evidence="3" id="KW-1185">Reference proteome</keyword>
<dbReference type="EMBL" id="OV696700">
    <property type="protein sequence ID" value="CAH1247068.1"/>
    <property type="molecule type" value="Genomic_DNA"/>
</dbReference>
<dbReference type="SUPFAM" id="SSF51197">
    <property type="entry name" value="Clavaminate synthase-like"/>
    <property type="match status" value="1"/>
</dbReference>
<dbReference type="AlphaFoldDB" id="A0A8J9Z4J7"/>
<dbReference type="Gene3D" id="2.60.120.620">
    <property type="entry name" value="q2cbj1_9rhob like domain"/>
    <property type="match status" value="1"/>
</dbReference>
<protein>
    <submittedName>
        <fullName evidence="2">Hypp7817 protein</fullName>
    </submittedName>
</protein>
<dbReference type="OrthoDB" id="445007at2759"/>
<evidence type="ECO:0000313" key="3">
    <source>
        <dbReference type="Proteomes" id="UP000838412"/>
    </source>
</evidence>
<accession>A0A8J9Z4J7</accession>
<organism evidence="2 3">
    <name type="scientific">Branchiostoma lanceolatum</name>
    <name type="common">Common lancelet</name>
    <name type="synonym">Amphioxus lanceolatum</name>
    <dbReference type="NCBI Taxonomy" id="7740"/>
    <lineage>
        <taxon>Eukaryota</taxon>
        <taxon>Metazoa</taxon>
        <taxon>Chordata</taxon>
        <taxon>Cephalochordata</taxon>
        <taxon>Leptocardii</taxon>
        <taxon>Amphioxiformes</taxon>
        <taxon>Branchiostomatidae</taxon>
        <taxon>Branchiostoma</taxon>
    </lineage>
</organism>
<reference evidence="2" key="1">
    <citation type="submission" date="2022-01" db="EMBL/GenBank/DDBJ databases">
        <authorList>
            <person name="Braso-Vives M."/>
        </authorList>
    </citation>
    <scope>NUCLEOTIDE SEQUENCE</scope>
</reference>
<feature type="region of interest" description="Disordered" evidence="1">
    <location>
        <begin position="1"/>
        <end position="44"/>
    </location>
</feature>
<gene>
    <name evidence="2" type="primary">Hypp7817</name>
    <name evidence="2" type="ORF">BLAG_LOCUS8855</name>
</gene>
<proteinExistence type="predicted"/>
<evidence type="ECO:0000256" key="1">
    <source>
        <dbReference type="SAM" id="MobiDB-lite"/>
    </source>
</evidence>
<name>A0A8J9Z4J7_BRALA</name>